<dbReference type="OrthoDB" id="9805855at2"/>
<keyword evidence="2 7" id="KW-0813">Transport</keyword>
<evidence type="ECO:0000313" key="10">
    <source>
        <dbReference type="Proteomes" id="UP000294914"/>
    </source>
</evidence>
<comment type="similarity">
    <text evidence="7">Belongs to the binding-protein-dependent transport system permease family.</text>
</comment>
<feature type="transmembrane region" description="Helical" evidence="7">
    <location>
        <begin position="9"/>
        <end position="30"/>
    </location>
</feature>
<feature type="transmembrane region" description="Helical" evidence="7">
    <location>
        <begin position="293"/>
        <end position="316"/>
    </location>
</feature>
<keyword evidence="6 7" id="KW-0472">Membrane</keyword>
<protein>
    <submittedName>
        <fullName evidence="9">Peptide/nickel transport system permease protein</fullName>
    </submittedName>
</protein>
<dbReference type="PANTHER" id="PTHR30465">
    <property type="entry name" value="INNER MEMBRANE ABC TRANSPORTER"/>
    <property type="match status" value="1"/>
</dbReference>
<dbReference type="EMBL" id="SOQX01000006">
    <property type="protein sequence ID" value="TDY00080.1"/>
    <property type="molecule type" value="Genomic_DNA"/>
</dbReference>
<dbReference type="RefSeq" id="WP_134084527.1">
    <property type="nucleotide sequence ID" value="NZ_SOQX01000006.1"/>
</dbReference>
<comment type="subcellular location">
    <subcellularLocation>
        <location evidence="1 7">Cell membrane</location>
        <topology evidence="1 7">Multi-pass membrane protein</topology>
    </subcellularLocation>
</comment>
<keyword evidence="4 7" id="KW-0812">Transmembrane</keyword>
<organism evidence="9 10">
    <name type="scientific">Thiohalophilus thiocyanatoxydans</name>
    <dbReference type="NCBI Taxonomy" id="381308"/>
    <lineage>
        <taxon>Bacteria</taxon>
        <taxon>Pseudomonadati</taxon>
        <taxon>Pseudomonadota</taxon>
        <taxon>Gammaproteobacteria</taxon>
        <taxon>Thiohalomonadales</taxon>
        <taxon>Thiohalophilaceae</taxon>
        <taxon>Thiohalophilus</taxon>
    </lineage>
</organism>
<name>A0A4R8ILY6_9GAMM</name>
<evidence type="ECO:0000256" key="2">
    <source>
        <dbReference type="ARBA" id="ARBA00022448"/>
    </source>
</evidence>
<evidence type="ECO:0000256" key="4">
    <source>
        <dbReference type="ARBA" id="ARBA00022692"/>
    </source>
</evidence>
<dbReference type="Pfam" id="PF00528">
    <property type="entry name" value="BPD_transp_1"/>
    <property type="match status" value="1"/>
</dbReference>
<dbReference type="SUPFAM" id="SSF161098">
    <property type="entry name" value="MetI-like"/>
    <property type="match status" value="1"/>
</dbReference>
<evidence type="ECO:0000256" key="7">
    <source>
        <dbReference type="RuleBase" id="RU363032"/>
    </source>
</evidence>
<proteinExistence type="inferred from homology"/>
<dbReference type="Proteomes" id="UP000294914">
    <property type="component" value="Unassembled WGS sequence"/>
</dbReference>
<dbReference type="AlphaFoldDB" id="A0A4R8ILY6"/>
<evidence type="ECO:0000256" key="1">
    <source>
        <dbReference type="ARBA" id="ARBA00004651"/>
    </source>
</evidence>
<dbReference type="PROSITE" id="PS50928">
    <property type="entry name" value="ABC_TM1"/>
    <property type="match status" value="1"/>
</dbReference>
<keyword evidence="5 7" id="KW-1133">Transmembrane helix</keyword>
<keyword evidence="3" id="KW-1003">Cell membrane</keyword>
<gene>
    <name evidence="9" type="ORF">EDC23_2248</name>
</gene>
<dbReference type="PANTHER" id="PTHR30465:SF0">
    <property type="entry name" value="OLIGOPEPTIDE TRANSPORT SYSTEM PERMEASE PROTEIN APPB"/>
    <property type="match status" value="1"/>
</dbReference>
<comment type="caution">
    <text evidence="9">The sequence shown here is derived from an EMBL/GenBank/DDBJ whole genome shotgun (WGS) entry which is preliminary data.</text>
</comment>
<reference evidence="9 10" key="1">
    <citation type="submission" date="2019-03" db="EMBL/GenBank/DDBJ databases">
        <title>Genomic Encyclopedia of Type Strains, Phase IV (KMG-IV): sequencing the most valuable type-strain genomes for metagenomic binning, comparative biology and taxonomic classification.</title>
        <authorList>
            <person name="Goeker M."/>
        </authorList>
    </citation>
    <scope>NUCLEOTIDE SEQUENCE [LARGE SCALE GENOMIC DNA]</scope>
    <source>
        <strain evidence="9 10">DSM 16326</strain>
    </source>
</reference>
<evidence type="ECO:0000259" key="8">
    <source>
        <dbReference type="PROSITE" id="PS50928"/>
    </source>
</evidence>
<feature type="transmembrane region" description="Helical" evidence="7">
    <location>
        <begin position="114"/>
        <end position="138"/>
    </location>
</feature>
<keyword evidence="10" id="KW-1185">Reference proteome</keyword>
<dbReference type="InterPro" id="IPR045621">
    <property type="entry name" value="BPD_transp_1_N"/>
</dbReference>
<sequence length="326" mass="36541">MFAYIIRRLFYAIPILIGVNLITFALFFVVNSPDDMARMHLGDKRVTQEAIEKWKTDRGYEKPLLYNSDTDGLNKFTETIFFTKSVRLFVFDFGSADDGRDIGYDIKQRMWPSLAIALPVFLVGLLINITFALLLAFFRATYIDVWGVVLCVVLMSISAMFYIIGGQYLIGKLMNLVPISGFDLVGIETVKFLVLPVLIGVVMGIGSGTRWYRTIFLEEIGRDYVRTARAKGLSELRVLFKHVLRNALIPILTGVVVVIPLLFLGSLLTESFFGIPGLGSYTIDAIQAQDFAIVRAMVFLGSVLYIIGLLLTDISYTVADPRIRLS</sequence>
<evidence type="ECO:0000256" key="6">
    <source>
        <dbReference type="ARBA" id="ARBA00023136"/>
    </source>
</evidence>
<evidence type="ECO:0000256" key="5">
    <source>
        <dbReference type="ARBA" id="ARBA00022989"/>
    </source>
</evidence>
<feature type="domain" description="ABC transmembrane type-1" evidence="8">
    <location>
        <begin position="110"/>
        <end position="315"/>
    </location>
</feature>
<evidence type="ECO:0000313" key="9">
    <source>
        <dbReference type="EMBL" id="TDY00080.1"/>
    </source>
</evidence>
<dbReference type="InterPro" id="IPR035906">
    <property type="entry name" value="MetI-like_sf"/>
</dbReference>
<dbReference type="CDD" id="cd06261">
    <property type="entry name" value="TM_PBP2"/>
    <property type="match status" value="1"/>
</dbReference>
<dbReference type="Gene3D" id="1.10.3720.10">
    <property type="entry name" value="MetI-like"/>
    <property type="match status" value="1"/>
</dbReference>
<dbReference type="Pfam" id="PF19300">
    <property type="entry name" value="BPD_transp_1_N"/>
    <property type="match status" value="1"/>
</dbReference>
<feature type="transmembrane region" description="Helical" evidence="7">
    <location>
        <begin position="247"/>
        <end position="273"/>
    </location>
</feature>
<evidence type="ECO:0000256" key="3">
    <source>
        <dbReference type="ARBA" id="ARBA00022475"/>
    </source>
</evidence>
<feature type="transmembrane region" description="Helical" evidence="7">
    <location>
        <begin position="145"/>
        <end position="170"/>
    </location>
</feature>
<dbReference type="InterPro" id="IPR000515">
    <property type="entry name" value="MetI-like"/>
</dbReference>
<accession>A0A4R8ILY6</accession>
<dbReference type="GO" id="GO:0005886">
    <property type="term" value="C:plasma membrane"/>
    <property type="evidence" value="ECO:0007669"/>
    <property type="project" value="UniProtKB-SubCell"/>
</dbReference>
<feature type="transmembrane region" description="Helical" evidence="7">
    <location>
        <begin position="190"/>
        <end position="212"/>
    </location>
</feature>
<dbReference type="GO" id="GO:0055085">
    <property type="term" value="P:transmembrane transport"/>
    <property type="evidence" value="ECO:0007669"/>
    <property type="project" value="InterPro"/>
</dbReference>